<reference evidence="1 2" key="1">
    <citation type="journal article" date="2019" name="Sci. Rep.">
        <title>Orb-weaving spider Araneus ventricosus genome elucidates the spidroin gene catalogue.</title>
        <authorList>
            <person name="Kono N."/>
            <person name="Nakamura H."/>
            <person name="Ohtoshi R."/>
            <person name="Moran D.A.P."/>
            <person name="Shinohara A."/>
            <person name="Yoshida Y."/>
            <person name="Fujiwara M."/>
            <person name="Mori M."/>
            <person name="Tomita M."/>
            <person name="Arakawa K."/>
        </authorList>
    </citation>
    <scope>NUCLEOTIDE SEQUENCE [LARGE SCALE GENOMIC DNA]</scope>
</reference>
<organism evidence="1 2">
    <name type="scientific">Araneus ventricosus</name>
    <name type="common">Orbweaver spider</name>
    <name type="synonym">Epeira ventricosa</name>
    <dbReference type="NCBI Taxonomy" id="182803"/>
    <lineage>
        <taxon>Eukaryota</taxon>
        <taxon>Metazoa</taxon>
        <taxon>Ecdysozoa</taxon>
        <taxon>Arthropoda</taxon>
        <taxon>Chelicerata</taxon>
        <taxon>Arachnida</taxon>
        <taxon>Araneae</taxon>
        <taxon>Araneomorphae</taxon>
        <taxon>Entelegynae</taxon>
        <taxon>Araneoidea</taxon>
        <taxon>Araneidae</taxon>
        <taxon>Araneus</taxon>
    </lineage>
</organism>
<evidence type="ECO:0000313" key="2">
    <source>
        <dbReference type="Proteomes" id="UP000499080"/>
    </source>
</evidence>
<dbReference type="AlphaFoldDB" id="A0A4Y2CNU2"/>
<name>A0A4Y2CNU2_ARAVE</name>
<evidence type="ECO:0000313" key="1">
    <source>
        <dbReference type="EMBL" id="GBM05407.1"/>
    </source>
</evidence>
<proteinExistence type="predicted"/>
<comment type="caution">
    <text evidence="1">The sequence shown here is derived from an EMBL/GenBank/DDBJ whole genome shotgun (WGS) entry which is preliminary data.</text>
</comment>
<dbReference type="Proteomes" id="UP000499080">
    <property type="component" value="Unassembled WGS sequence"/>
</dbReference>
<dbReference type="EMBL" id="BGPR01000215">
    <property type="protein sequence ID" value="GBM05407.1"/>
    <property type="molecule type" value="Genomic_DNA"/>
</dbReference>
<accession>A0A4Y2CNU2</accession>
<sequence>MARRKHVDDFKPNKIISKLLEERNVTSLAQNFGIEKIDVSRAWRPSKPHVQLDERFSICSHRTINRRCSTSQNVVSSGIQGQIAFTDFPVFN</sequence>
<keyword evidence="2" id="KW-1185">Reference proteome</keyword>
<gene>
    <name evidence="1" type="ORF">AVEN_94715_1</name>
</gene>
<protein>
    <submittedName>
        <fullName evidence="1">Uncharacterized protein</fullName>
    </submittedName>
</protein>